<dbReference type="PhylomeDB" id="A7T8W5"/>
<dbReference type="EMBL" id="DS472950">
    <property type="protein sequence ID" value="EDO27569.1"/>
    <property type="molecule type" value="Genomic_DNA"/>
</dbReference>
<sequence length="59" mass="6557">LNMSNFSDLLQQAEQLTADMDSGWELPRIDRNLHQLAEAGQRLLSRSSTTAGERADVKA</sequence>
<gene>
    <name evidence="1" type="ORF">NEMVEDRAFT_v1g150645</name>
</gene>
<name>A7T8W5_NEMVE</name>
<dbReference type="STRING" id="45351.A7T8W5"/>
<feature type="non-terminal residue" evidence="1">
    <location>
        <position position="1"/>
    </location>
</feature>
<proteinExistence type="predicted"/>
<keyword evidence="2" id="KW-1185">Reference proteome</keyword>
<accession>A7T8W5</accession>
<dbReference type="Proteomes" id="UP000001593">
    <property type="component" value="Unassembled WGS sequence"/>
</dbReference>
<dbReference type="HOGENOM" id="CLU_2967807_0_0_1"/>
<organism evidence="1 2">
    <name type="scientific">Nematostella vectensis</name>
    <name type="common">Starlet sea anemone</name>
    <dbReference type="NCBI Taxonomy" id="45351"/>
    <lineage>
        <taxon>Eukaryota</taxon>
        <taxon>Metazoa</taxon>
        <taxon>Cnidaria</taxon>
        <taxon>Anthozoa</taxon>
        <taxon>Hexacorallia</taxon>
        <taxon>Actiniaria</taxon>
        <taxon>Edwardsiidae</taxon>
        <taxon>Nematostella</taxon>
    </lineage>
</organism>
<protein>
    <submittedName>
        <fullName evidence="1">Uncharacterized protein</fullName>
    </submittedName>
</protein>
<evidence type="ECO:0000313" key="1">
    <source>
        <dbReference type="EMBL" id="EDO27569.1"/>
    </source>
</evidence>
<dbReference type="InParanoid" id="A7T8W5"/>
<evidence type="ECO:0000313" key="2">
    <source>
        <dbReference type="Proteomes" id="UP000001593"/>
    </source>
</evidence>
<reference evidence="1 2" key="1">
    <citation type="journal article" date="2007" name="Science">
        <title>Sea anemone genome reveals ancestral eumetazoan gene repertoire and genomic organization.</title>
        <authorList>
            <person name="Putnam N.H."/>
            <person name="Srivastava M."/>
            <person name="Hellsten U."/>
            <person name="Dirks B."/>
            <person name="Chapman J."/>
            <person name="Salamov A."/>
            <person name="Terry A."/>
            <person name="Shapiro H."/>
            <person name="Lindquist E."/>
            <person name="Kapitonov V.V."/>
            <person name="Jurka J."/>
            <person name="Genikhovich G."/>
            <person name="Grigoriev I.V."/>
            <person name="Lucas S.M."/>
            <person name="Steele R.E."/>
            <person name="Finnerty J.R."/>
            <person name="Technau U."/>
            <person name="Martindale M.Q."/>
            <person name="Rokhsar D.S."/>
        </authorList>
    </citation>
    <scope>NUCLEOTIDE SEQUENCE [LARGE SCALE GENOMIC DNA]</scope>
    <source>
        <strain evidence="2">CH2 X CH6</strain>
    </source>
</reference>
<dbReference type="AlphaFoldDB" id="A7T8W5"/>